<dbReference type="SUPFAM" id="SSF53448">
    <property type="entry name" value="Nucleotide-diphospho-sugar transferases"/>
    <property type="match status" value="1"/>
</dbReference>
<dbReference type="AlphaFoldDB" id="A0A238YZG9"/>
<evidence type="ECO:0000259" key="1">
    <source>
        <dbReference type="Pfam" id="PF00535"/>
    </source>
</evidence>
<dbReference type="PANTHER" id="PTHR22916">
    <property type="entry name" value="GLYCOSYLTRANSFERASE"/>
    <property type="match status" value="1"/>
</dbReference>
<dbReference type="RefSeq" id="WP_089382807.1">
    <property type="nucleotide sequence ID" value="NZ_FZNT01000011.1"/>
</dbReference>
<dbReference type="CDD" id="cd00761">
    <property type="entry name" value="Glyco_tranf_GTA_type"/>
    <property type="match status" value="1"/>
</dbReference>
<name>A0A238YZG9_9FLAO</name>
<dbReference type="GO" id="GO:0016758">
    <property type="term" value="F:hexosyltransferase activity"/>
    <property type="evidence" value="ECO:0007669"/>
    <property type="project" value="UniProtKB-ARBA"/>
</dbReference>
<evidence type="ECO:0000313" key="3">
    <source>
        <dbReference type="Proteomes" id="UP000198384"/>
    </source>
</evidence>
<dbReference type="Gene3D" id="3.90.550.10">
    <property type="entry name" value="Spore Coat Polysaccharide Biosynthesis Protein SpsA, Chain A"/>
    <property type="match status" value="1"/>
</dbReference>
<protein>
    <submittedName>
        <fullName evidence="2">Glycosyl transferase family 2</fullName>
    </submittedName>
</protein>
<gene>
    <name evidence="2" type="ORF">SAMN06265371_111102</name>
</gene>
<keyword evidence="3" id="KW-1185">Reference proteome</keyword>
<proteinExistence type="predicted"/>
<dbReference type="Proteomes" id="UP000198384">
    <property type="component" value="Unassembled WGS sequence"/>
</dbReference>
<dbReference type="Pfam" id="PF00535">
    <property type="entry name" value="Glycos_transf_2"/>
    <property type="match status" value="1"/>
</dbReference>
<feature type="domain" description="Glycosyltransferase 2-like" evidence="1">
    <location>
        <begin position="8"/>
        <end position="49"/>
    </location>
</feature>
<evidence type="ECO:0000313" key="2">
    <source>
        <dbReference type="EMBL" id="SNR76054.1"/>
    </source>
</evidence>
<sequence>MNQNILISVVVPCYNTYNYIEQCIDSVKNQSYKNIELIVVDDGSNLETKKN</sequence>
<dbReference type="PANTHER" id="PTHR22916:SF3">
    <property type="entry name" value="UDP-GLCNAC:BETAGAL BETA-1,3-N-ACETYLGLUCOSAMINYLTRANSFERASE-LIKE PROTEIN 1"/>
    <property type="match status" value="1"/>
</dbReference>
<dbReference type="InterPro" id="IPR029044">
    <property type="entry name" value="Nucleotide-diphossugar_trans"/>
</dbReference>
<dbReference type="InterPro" id="IPR001173">
    <property type="entry name" value="Glyco_trans_2-like"/>
</dbReference>
<keyword evidence="2" id="KW-0808">Transferase</keyword>
<dbReference type="EMBL" id="FZNT01000011">
    <property type="protein sequence ID" value="SNR76054.1"/>
    <property type="molecule type" value="Genomic_DNA"/>
</dbReference>
<organism evidence="2 3">
    <name type="scientific">Lutibacter agarilyticus</name>
    <dbReference type="NCBI Taxonomy" id="1109740"/>
    <lineage>
        <taxon>Bacteria</taxon>
        <taxon>Pseudomonadati</taxon>
        <taxon>Bacteroidota</taxon>
        <taxon>Flavobacteriia</taxon>
        <taxon>Flavobacteriales</taxon>
        <taxon>Flavobacteriaceae</taxon>
        <taxon>Lutibacter</taxon>
    </lineage>
</organism>
<reference evidence="2 3" key="1">
    <citation type="submission" date="2017-06" db="EMBL/GenBank/DDBJ databases">
        <authorList>
            <person name="Kim H.J."/>
            <person name="Triplett B.A."/>
        </authorList>
    </citation>
    <scope>NUCLEOTIDE SEQUENCE [LARGE SCALE GENOMIC DNA]</scope>
    <source>
        <strain evidence="2 3">DSM 29150</strain>
    </source>
</reference>
<dbReference type="OrthoDB" id="9815829at2"/>
<accession>A0A238YZG9</accession>